<dbReference type="EMBL" id="HG322949">
    <property type="protein sequence ID" value="CDG83280.1"/>
    <property type="molecule type" value="Genomic_DNA"/>
</dbReference>
<dbReference type="Proteomes" id="UP000027604">
    <property type="component" value="Chromosome I"/>
</dbReference>
<feature type="region of interest" description="Disordered" evidence="1">
    <location>
        <begin position="393"/>
        <end position="431"/>
    </location>
</feature>
<reference evidence="2 3" key="1">
    <citation type="journal article" date="2015" name="Genome Announc.">
        <title>Genome Sequence of Mushroom Soft-Rot Pathogen Janthinobacterium agaricidamnosum.</title>
        <authorList>
            <person name="Graupner K."/>
            <person name="Lackner G."/>
            <person name="Hertweck C."/>
        </authorList>
    </citation>
    <scope>NUCLEOTIDE SEQUENCE [LARGE SCALE GENOMIC DNA]</scope>
    <source>
        <strain evidence="3">NBRC 102515 / DSM 9628</strain>
    </source>
</reference>
<name>W0V6N5_9BURK</name>
<feature type="compositionally biased region" description="Low complexity" evidence="1">
    <location>
        <begin position="394"/>
        <end position="431"/>
    </location>
</feature>
<evidence type="ECO:0000256" key="1">
    <source>
        <dbReference type="SAM" id="MobiDB-lite"/>
    </source>
</evidence>
<dbReference type="KEGG" id="jag:GJA_2649"/>
<evidence type="ECO:0000313" key="2">
    <source>
        <dbReference type="EMBL" id="CDG83280.1"/>
    </source>
</evidence>
<keyword evidence="3" id="KW-1185">Reference proteome</keyword>
<dbReference type="STRING" id="1349767.GJA_2649"/>
<accession>W0V6N5</accession>
<sequence>MKDHIGNANERLAEACHIYGAALLHMTKIEKQAKVQEQLLYKSQELHVQGLKYIDQALALHEERQPRPRLTEFLRTKNNFKEQRKTIILSMIQVGYTLRNLQASAGRAATEARVQCEAYGKAATHMEHVVRNELMLLSDHPDMRETMRNDLTTVIQDHEHAAHLHLRFVQDILRRKRAGLLQGGLNPAVLAELLNRARLHANGAQNGVATLLQQIDSQSDHRTISNYRSPLTQSARLDAIAARGRVTGVFIESVATHAWLQRQLVMQNLGRMEYGGDASMHQRIKEWLHEFNTRSVVLEGVLQQQLIPMLTQQRTDGGMDVSSYRILHSAVQNFRTLEQEASAIASSAKEHGLADNVAAAFAELAHQKAYVCETLQEDLERLKNYAELLDAPMSSEAAPAASSKKSRKTASAEQKNSQGQSAASRPAPASDAQEVFDTVMEGTLAGRKEGSLMIVDNDFNGKPIAYRQSEDGLWKRFDADSDQQDVTAAALPVTAPTKLSGVAKVVDKARQHEAKAGACMRHLNQETNFALAHFWYKRAIQAQDDAVNYLTERLSDIRASHGMPQDIRIVERQLQQTKDAGKAMRPRLLDWTYRQAQQNNASLAYLLDHAPHATIEKTLTRKLLANAKVMRTSVQVDYMDEYHIDFGNGTAPCQVHVHYGQSKAALADFTACHLKYGTEEEPVRNKVSLELLEKIAGKVLPQTRSKPQRRNKR</sequence>
<evidence type="ECO:0000313" key="3">
    <source>
        <dbReference type="Proteomes" id="UP000027604"/>
    </source>
</evidence>
<dbReference type="HOGENOM" id="CLU_387218_0_0_4"/>
<proteinExistence type="predicted"/>
<protein>
    <submittedName>
        <fullName evidence="2">Uncharacterized protein</fullName>
    </submittedName>
</protein>
<dbReference type="AlphaFoldDB" id="W0V6N5"/>
<organism evidence="2 3">
    <name type="scientific">Janthinobacterium agaricidamnosum NBRC 102515 = DSM 9628</name>
    <dbReference type="NCBI Taxonomy" id="1349767"/>
    <lineage>
        <taxon>Bacteria</taxon>
        <taxon>Pseudomonadati</taxon>
        <taxon>Pseudomonadota</taxon>
        <taxon>Betaproteobacteria</taxon>
        <taxon>Burkholderiales</taxon>
        <taxon>Oxalobacteraceae</taxon>
        <taxon>Janthinobacterium</taxon>
    </lineage>
</organism>
<dbReference type="PATRIC" id="fig|1349767.4.peg.4377"/>
<gene>
    <name evidence="2" type="ORF">GJA_2649</name>
</gene>